<organism evidence="2 3">
    <name type="scientific">Pararoseomonas baculiformis</name>
    <dbReference type="NCBI Taxonomy" id="2820812"/>
    <lineage>
        <taxon>Bacteria</taxon>
        <taxon>Pseudomonadati</taxon>
        <taxon>Pseudomonadota</taxon>
        <taxon>Alphaproteobacteria</taxon>
        <taxon>Acetobacterales</taxon>
        <taxon>Acetobacteraceae</taxon>
        <taxon>Pararoseomonas</taxon>
    </lineage>
</organism>
<dbReference type="RefSeq" id="WP_209377389.1">
    <property type="nucleotide sequence ID" value="NZ_JAGIZB010000001.1"/>
</dbReference>
<name>A0ABS4AA24_9PROT</name>
<sequence>MRTHLARIAAALILIMATPSKFEALAQQEWIAMQTEARGIILQIPRDFIHLRGSDGTIELGIDIKSFRPLALLGISQQVFWERGGRVRVNLSEPFSGAASVQNALRFSRDIGRVQTLHAAEQLDDTTNRQVPQGLIYYPGRLLPSASDVRLRRVRTRDLFLLHEPAGFDSQSGEGLPEFIECAVQYEEKNENKPVPCEWYRVFRGLFIRLTIDRHHLHRWREIRHEIEELLSSFVVNARDWALPPTARSNAAIPEPKLIYNNSD</sequence>
<feature type="chain" id="PRO_5045284537" evidence="1">
    <location>
        <begin position="27"/>
        <end position="264"/>
    </location>
</feature>
<evidence type="ECO:0000256" key="1">
    <source>
        <dbReference type="SAM" id="SignalP"/>
    </source>
</evidence>
<keyword evidence="3" id="KW-1185">Reference proteome</keyword>
<dbReference type="Proteomes" id="UP000681594">
    <property type="component" value="Unassembled WGS sequence"/>
</dbReference>
<dbReference type="EMBL" id="JAGIZB010000001">
    <property type="protein sequence ID" value="MBP0443154.1"/>
    <property type="molecule type" value="Genomic_DNA"/>
</dbReference>
<protein>
    <submittedName>
        <fullName evidence="2">Uncharacterized protein</fullName>
    </submittedName>
</protein>
<accession>A0ABS4AA24</accession>
<evidence type="ECO:0000313" key="3">
    <source>
        <dbReference type="Proteomes" id="UP000681594"/>
    </source>
</evidence>
<proteinExistence type="predicted"/>
<evidence type="ECO:0000313" key="2">
    <source>
        <dbReference type="EMBL" id="MBP0443154.1"/>
    </source>
</evidence>
<comment type="caution">
    <text evidence="2">The sequence shown here is derived from an EMBL/GenBank/DDBJ whole genome shotgun (WGS) entry which is preliminary data.</text>
</comment>
<feature type="signal peptide" evidence="1">
    <location>
        <begin position="1"/>
        <end position="26"/>
    </location>
</feature>
<reference evidence="2 3" key="1">
    <citation type="submission" date="2021-03" db="EMBL/GenBank/DDBJ databases">
        <authorList>
            <person name="So Y."/>
        </authorList>
    </citation>
    <scope>NUCLEOTIDE SEQUENCE [LARGE SCALE GENOMIC DNA]</scope>
    <source>
        <strain evidence="2 3">SSH11</strain>
    </source>
</reference>
<keyword evidence="1" id="KW-0732">Signal</keyword>
<gene>
    <name evidence="2" type="ORF">J8J14_00045</name>
</gene>